<accession>A0A853AWV5</accession>
<evidence type="ECO:0000313" key="2">
    <source>
        <dbReference type="Proteomes" id="UP000549616"/>
    </source>
</evidence>
<dbReference type="EMBL" id="JACCFK010000001">
    <property type="protein sequence ID" value="NYI87152.1"/>
    <property type="molecule type" value="Genomic_DNA"/>
</dbReference>
<dbReference type="AlphaFoldDB" id="A0A853AWV5"/>
<evidence type="ECO:0008006" key="3">
    <source>
        <dbReference type="Google" id="ProtNLM"/>
    </source>
</evidence>
<protein>
    <recommendedName>
        <fullName evidence="3">DUF2191 domain-containing protein</fullName>
    </recommendedName>
</protein>
<proteinExistence type="predicted"/>
<name>A0A853AWV5_9PSEU</name>
<sequence length="88" mass="9274">MRTTVNIEDALLRDAKGLAARTGRSLGSVVEDALRVLLAEHEKAQRAAPEFALPTDGSGGLRPGVDLADKDAVAALLEDEHAWADAAR</sequence>
<comment type="caution">
    <text evidence="1">The sequence shown here is derived from an EMBL/GenBank/DDBJ whole genome shotgun (WGS) entry which is preliminary data.</text>
</comment>
<reference evidence="1 2" key="1">
    <citation type="submission" date="2020-07" db="EMBL/GenBank/DDBJ databases">
        <title>Sequencing the genomes of 1000 actinobacteria strains.</title>
        <authorList>
            <person name="Klenk H.-P."/>
        </authorList>
    </citation>
    <scope>NUCLEOTIDE SEQUENCE [LARGE SCALE GENOMIC DNA]</scope>
    <source>
        <strain evidence="1 2">DSM 104006</strain>
    </source>
</reference>
<organism evidence="1 2">
    <name type="scientific">Amycolatopsis endophytica</name>
    <dbReference type="NCBI Taxonomy" id="860233"/>
    <lineage>
        <taxon>Bacteria</taxon>
        <taxon>Bacillati</taxon>
        <taxon>Actinomycetota</taxon>
        <taxon>Actinomycetes</taxon>
        <taxon>Pseudonocardiales</taxon>
        <taxon>Pseudonocardiaceae</taxon>
        <taxon>Amycolatopsis</taxon>
    </lineage>
</organism>
<keyword evidence="2" id="KW-1185">Reference proteome</keyword>
<gene>
    <name evidence="1" type="ORF">HNR02_000475</name>
</gene>
<evidence type="ECO:0000313" key="1">
    <source>
        <dbReference type="EMBL" id="NYI87152.1"/>
    </source>
</evidence>
<dbReference type="Proteomes" id="UP000549616">
    <property type="component" value="Unassembled WGS sequence"/>
</dbReference>
<dbReference type="RefSeq" id="WP_179771586.1">
    <property type="nucleotide sequence ID" value="NZ_JACCFK010000001.1"/>
</dbReference>